<accession>A0A804LKE0</accession>
<dbReference type="Proteomes" id="UP000007305">
    <property type="component" value="Chromosome 1"/>
</dbReference>
<evidence type="ECO:0000313" key="3">
    <source>
        <dbReference type="EnsemblPlants" id="Zm00001eb017010_P001"/>
    </source>
</evidence>
<dbReference type="AlphaFoldDB" id="A0A804LKE0"/>
<proteinExistence type="predicted"/>
<feature type="compositionally biased region" description="Low complexity" evidence="1">
    <location>
        <begin position="51"/>
        <end position="71"/>
    </location>
</feature>
<organism evidence="3 4">
    <name type="scientific">Zea mays</name>
    <name type="common">Maize</name>
    <dbReference type="NCBI Taxonomy" id="4577"/>
    <lineage>
        <taxon>Eukaryota</taxon>
        <taxon>Viridiplantae</taxon>
        <taxon>Streptophyta</taxon>
        <taxon>Embryophyta</taxon>
        <taxon>Tracheophyta</taxon>
        <taxon>Spermatophyta</taxon>
        <taxon>Magnoliopsida</taxon>
        <taxon>Liliopsida</taxon>
        <taxon>Poales</taxon>
        <taxon>Poaceae</taxon>
        <taxon>PACMAD clade</taxon>
        <taxon>Panicoideae</taxon>
        <taxon>Andropogonodae</taxon>
        <taxon>Andropogoneae</taxon>
        <taxon>Tripsacinae</taxon>
        <taxon>Zea</taxon>
    </lineage>
</organism>
<dbReference type="EnsemblPlants" id="Zm00001eb017010_T001">
    <property type="protein sequence ID" value="Zm00001eb017010_P001"/>
    <property type="gene ID" value="Zm00001eb017010"/>
</dbReference>
<name>A0A804LKE0_MAIZE</name>
<reference evidence="3" key="3">
    <citation type="submission" date="2021-05" db="UniProtKB">
        <authorList>
            <consortium name="EnsemblPlants"/>
        </authorList>
    </citation>
    <scope>IDENTIFICATION</scope>
    <source>
        <strain evidence="3">cv. B73</strain>
    </source>
</reference>
<evidence type="ECO:0008006" key="5">
    <source>
        <dbReference type="Google" id="ProtNLM"/>
    </source>
</evidence>
<feature type="signal peptide" evidence="2">
    <location>
        <begin position="1"/>
        <end position="16"/>
    </location>
</feature>
<reference evidence="3" key="2">
    <citation type="submission" date="2019-07" db="EMBL/GenBank/DDBJ databases">
        <authorList>
            <person name="Seetharam A."/>
            <person name="Woodhouse M."/>
            <person name="Cannon E."/>
        </authorList>
    </citation>
    <scope>NUCLEOTIDE SEQUENCE [LARGE SCALE GENOMIC DNA]</scope>
    <source>
        <strain evidence="3">cv. B73</strain>
    </source>
</reference>
<evidence type="ECO:0000313" key="4">
    <source>
        <dbReference type="Proteomes" id="UP000007305"/>
    </source>
</evidence>
<feature type="region of interest" description="Disordered" evidence="1">
    <location>
        <begin position="28"/>
        <end position="120"/>
    </location>
</feature>
<keyword evidence="2" id="KW-0732">Signal</keyword>
<sequence length="120" mass="12282">MTAPAGCLHLLGFACGAPVRPCVVGRPAPICRSTVHPPPTDDVRPPFALQSSTVGPPSAAPSSGSGHPARASVRRRAPARPSAAQPATSAHSDSVAVRHSQPDGLYSNFHPHPLLHTPLG</sequence>
<feature type="chain" id="PRO_5032555459" description="Secreted protein" evidence="2">
    <location>
        <begin position="17"/>
        <end position="120"/>
    </location>
</feature>
<protein>
    <recommendedName>
        <fullName evidence="5">Secreted protein</fullName>
    </recommendedName>
</protein>
<evidence type="ECO:0000256" key="2">
    <source>
        <dbReference type="SAM" id="SignalP"/>
    </source>
</evidence>
<evidence type="ECO:0000256" key="1">
    <source>
        <dbReference type="SAM" id="MobiDB-lite"/>
    </source>
</evidence>
<keyword evidence="4" id="KW-1185">Reference proteome</keyword>
<feature type="compositionally biased region" description="Low complexity" evidence="1">
    <location>
        <begin position="79"/>
        <end position="90"/>
    </location>
</feature>
<dbReference type="Gramene" id="Zm00001eb017010_T001">
    <property type="protein sequence ID" value="Zm00001eb017010_P001"/>
    <property type="gene ID" value="Zm00001eb017010"/>
</dbReference>
<reference evidence="4" key="1">
    <citation type="submission" date="2015-12" db="EMBL/GenBank/DDBJ databases">
        <title>Update maize B73 reference genome by single molecule sequencing technologies.</title>
        <authorList>
            <consortium name="Maize Genome Sequencing Project"/>
            <person name="Ware D."/>
        </authorList>
    </citation>
    <scope>NUCLEOTIDE SEQUENCE [LARGE SCALE GENOMIC DNA]</scope>
    <source>
        <strain evidence="4">cv. B73</strain>
    </source>
</reference>
<dbReference type="InParanoid" id="A0A804LKE0"/>